<gene>
    <name evidence="1" type="ORF">JJB11_02715</name>
</gene>
<organism evidence="1 2">
    <name type="scientific">Ramlibacter ginsenosidimutans</name>
    <dbReference type="NCBI Taxonomy" id="502333"/>
    <lineage>
        <taxon>Bacteria</taxon>
        <taxon>Pseudomonadati</taxon>
        <taxon>Pseudomonadota</taxon>
        <taxon>Betaproteobacteria</taxon>
        <taxon>Burkholderiales</taxon>
        <taxon>Comamonadaceae</taxon>
        <taxon>Ramlibacter</taxon>
    </lineage>
</organism>
<proteinExistence type="predicted"/>
<dbReference type="EMBL" id="JAEPWM010000001">
    <property type="protein sequence ID" value="MBK6004994.1"/>
    <property type="molecule type" value="Genomic_DNA"/>
</dbReference>
<protein>
    <submittedName>
        <fullName evidence="1">Uncharacterized protein</fullName>
    </submittedName>
</protein>
<reference evidence="1" key="1">
    <citation type="journal article" date="2012" name="J. Microbiol. Biotechnol.">
        <title>Ramlibacter ginsenosidimutans sp. nov., with ginsenoside-converting activity.</title>
        <authorList>
            <person name="Wang L."/>
            <person name="An D.S."/>
            <person name="Kim S.G."/>
            <person name="Jin F.X."/>
            <person name="Kim S.C."/>
            <person name="Lee S.T."/>
            <person name="Im W.T."/>
        </authorList>
    </citation>
    <scope>NUCLEOTIDE SEQUENCE</scope>
    <source>
        <strain evidence="1">KACC 17527</strain>
    </source>
</reference>
<comment type="caution">
    <text evidence="1">The sequence shown here is derived from an EMBL/GenBank/DDBJ whole genome shotgun (WGS) entry which is preliminary data.</text>
</comment>
<evidence type="ECO:0000313" key="2">
    <source>
        <dbReference type="Proteomes" id="UP000630528"/>
    </source>
</evidence>
<name>A0A934TP89_9BURK</name>
<dbReference type="Proteomes" id="UP000630528">
    <property type="component" value="Unassembled WGS sequence"/>
</dbReference>
<dbReference type="RefSeq" id="WP_201166360.1">
    <property type="nucleotide sequence ID" value="NZ_JAEPWM010000001.1"/>
</dbReference>
<sequence length="167" mass="18070">MPHTVLAPARRPPLNAPSFPQRALAPLAASWSLRPMVAVLPFMTSGSGPGLEQLGKELTERLRESLAADPAMQSILVRSDVLAKAPPHALELICRELRVGHLILGKCHGTGDEPSVYVELTDTRQWHVCWAEFYRGAARTLAAGDGASLSAIVGELRVALLEHSHHH</sequence>
<dbReference type="AlphaFoldDB" id="A0A934TP89"/>
<evidence type="ECO:0000313" key="1">
    <source>
        <dbReference type="EMBL" id="MBK6004994.1"/>
    </source>
</evidence>
<reference evidence="1" key="2">
    <citation type="submission" date="2021-01" db="EMBL/GenBank/DDBJ databases">
        <authorList>
            <person name="Kang M."/>
        </authorList>
    </citation>
    <scope>NUCLEOTIDE SEQUENCE</scope>
    <source>
        <strain evidence="1">KACC 17527</strain>
    </source>
</reference>
<accession>A0A934TP89</accession>
<keyword evidence="2" id="KW-1185">Reference proteome</keyword>